<gene>
    <name evidence="2" type="ORF">E2C01_069934</name>
</gene>
<feature type="region of interest" description="Disordered" evidence="1">
    <location>
        <begin position="1"/>
        <end position="58"/>
    </location>
</feature>
<proteinExistence type="predicted"/>
<evidence type="ECO:0000256" key="1">
    <source>
        <dbReference type="SAM" id="MobiDB-lite"/>
    </source>
</evidence>
<accession>A0A5B7I445</accession>
<dbReference type="OrthoDB" id="6381216at2759"/>
<comment type="caution">
    <text evidence="2">The sequence shown here is derived from an EMBL/GenBank/DDBJ whole genome shotgun (WGS) entry which is preliminary data.</text>
</comment>
<name>A0A5B7I445_PORTR</name>
<sequence>MARATHLAPFSDCGAEEGGAEQIPSKETCLSTTSTSQDQQAFFRPETPPGDGGTYAKEPAVTVPSIEFLGVILNSMGMIATLPCCRKEQIKVQDQSLLRSEVTLTDLASFIGLAVASDPAVDLAPIRHKYLEIVKNRELRRSHGNHQAKI</sequence>
<reference evidence="2 3" key="1">
    <citation type="submission" date="2019-05" db="EMBL/GenBank/DDBJ databases">
        <title>Another draft genome of Portunus trituberculatus and its Hox gene families provides insights of decapod evolution.</title>
        <authorList>
            <person name="Jeong J.-H."/>
            <person name="Song I."/>
            <person name="Kim S."/>
            <person name="Choi T."/>
            <person name="Kim D."/>
            <person name="Ryu S."/>
            <person name="Kim W."/>
        </authorList>
    </citation>
    <scope>NUCLEOTIDE SEQUENCE [LARGE SCALE GENOMIC DNA]</scope>
    <source>
        <tissue evidence="2">Muscle</tissue>
    </source>
</reference>
<keyword evidence="3" id="KW-1185">Reference proteome</keyword>
<evidence type="ECO:0000313" key="2">
    <source>
        <dbReference type="EMBL" id="MPC75544.1"/>
    </source>
</evidence>
<dbReference type="EMBL" id="VSRR010041359">
    <property type="protein sequence ID" value="MPC75544.1"/>
    <property type="molecule type" value="Genomic_DNA"/>
</dbReference>
<dbReference type="Proteomes" id="UP000324222">
    <property type="component" value="Unassembled WGS sequence"/>
</dbReference>
<evidence type="ECO:0000313" key="3">
    <source>
        <dbReference type="Proteomes" id="UP000324222"/>
    </source>
</evidence>
<protein>
    <submittedName>
        <fullName evidence="2">Uncharacterized protein</fullName>
    </submittedName>
</protein>
<dbReference type="AlphaFoldDB" id="A0A5B7I445"/>
<organism evidence="2 3">
    <name type="scientific">Portunus trituberculatus</name>
    <name type="common">Swimming crab</name>
    <name type="synonym">Neptunus trituberculatus</name>
    <dbReference type="NCBI Taxonomy" id="210409"/>
    <lineage>
        <taxon>Eukaryota</taxon>
        <taxon>Metazoa</taxon>
        <taxon>Ecdysozoa</taxon>
        <taxon>Arthropoda</taxon>
        <taxon>Crustacea</taxon>
        <taxon>Multicrustacea</taxon>
        <taxon>Malacostraca</taxon>
        <taxon>Eumalacostraca</taxon>
        <taxon>Eucarida</taxon>
        <taxon>Decapoda</taxon>
        <taxon>Pleocyemata</taxon>
        <taxon>Brachyura</taxon>
        <taxon>Eubrachyura</taxon>
        <taxon>Portunoidea</taxon>
        <taxon>Portunidae</taxon>
        <taxon>Portuninae</taxon>
        <taxon>Portunus</taxon>
    </lineage>
</organism>
<feature type="compositionally biased region" description="Polar residues" evidence="1">
    <location>
        <begin position="28"/>
        <end position="40"/>
    </location>
</feature>